<dbReference type="Proteomes" id="UP000639419">
    <property type="component" value="Unassembled WGS sequence"/>
</dbReference>
<comment type="caution">
    <text evidence="1">The sequence shown here is derived from an EMBL/GenBank/DDBJ whole genome shotgun (WGS) entry which is preliminary data.</text>
</comment>
<proteinExistence type="predicted"/>
<evidence type="ECO:0000313" key="2">
    <source>
        <dbReference type="Proteomes" id="UP000639419"/>
    </source>
</evidence>
<gene>
    <name evidence="1" type="ORF">GBZ26_05150</name>
</gene>
<protein>
    <submittedName>
        <fullName evidence="1">HD domain-containing protein</fullName>
    </submittedName>
</protein>
<organism evidence="1 2">
    <name type="scientific">Azospirillum formosense</name>
    <dbReference type="NCBI Taxonomy" id="861533"/>
    <lineage>
        <taxon>Bacteria</taxon>
        <taxon>Pseudomonadati</taxon>
        <taxon>Pseudomonadota</taxon>
        <taxon>Alphaproteobacteria</taxon>
        <taxon>Rhodospirillales</taxon>
        <taxon>Azospirillaceae</taxon>
        <taxon>Azospirillum</taxon>
    </lineage>
</organism>
<evidence type="ECO:0000313" key="1">
    <source>
        <dbReference type="EMBL" id="NUB18608.1"/>
    </source>
</evidence>
<keyword evidence="2" id="KW-1185">Reference proteome</keyword>
<reference evidence="1 2" key="1">
    <citation type="submission" date="2019-10" db="EMBL/GenBank/DDBJ databases">
        <title>Genome sequence of Azospirillum formosense CC-Nfb-7.</title>
        <authorList>
            <person name="Ambrosini A."/>
            <person name="Sant'Anna F.H."/>
            <person name="Cassan F.D."/>
            <person name="Souza E.M."/>
            <person name="Passaglia L.M.P."/>
        </authorList>
    </citation>
    <scope>NUCLEOTIDE SEQUENCE [LARGE SCALE GENOMIC DNA]</scope>
    <source>
        <strain evidence="1 2">CC-NFb-7</strain>
    </source>
</reference>
<accession>A0ABX2KPP3</accession>
<sequence>MQSTNWHRKTLELAKALHAGQVDKAAPYWLHLGRVAQRLVKRFPDATKAQVQAALLHDAIENAGVTPDQLRELAIEGKVIVSACAAARTSKTCPISSANGLLAPERPLFCFCYHTIS</sequence>
<dbReference type="EMBL" id="WHOR01000022">
    <property type="protein sequence ID" value="NUB18608.1"/>
    <property type="molecule type" value="Genomic_DNA"/>
</dbReference>
<dbReference type="SUPFAM" id="SSF109604">
    <property type="entry name" value="HD-domain/PDEase-like"/>
    <property type="match status" value="1"/>
</dbReference>
<dbReference type="RefSeq" id="WP_174437905.1">
    <property type="nucleotide sequence ID" value="NZ_BAABCC010000034.1"/>
</dbReference>
<dbReference type="Gene3D" id="1.10.3210.10">
    <property type="entry name" value="Hypothetical protein af1432"/>
    <property type="match status" value="1"/>
</dbReference>
<name>A0ABX2KPP3_9PROT</name>